<dbReference type="AlphaFoldDB" id="A0A0F4YDB1"/>
<evidence type="ECO:0000256" key="1">
    <source>
        <dbReference type="SAM" id="MobiDB-lite"/>
    </source>
</evidence>
<comment type="caution">
    <text evidence="2">The sequence shown here is derived from an EMBL/GenBank/DDBJ whole genome shotgun (WGS) entry which is preliminary data.</text>
</comment>
<organism evidence="2 3">
    <name type="scientific">Rasamsonia emersonii (strain ATCC 16479 / CBS 393.64 / IMI 116815)</name>
    <dbReference type="NCBI Taxonomy" id="1408163"/>
    <lineage>
        <taxon>Eukaryota</taxon>
        <taxon>Fungi</taxon>
        <taxon>Dikarya</taxon>
        <taxon>Ascomycota</taxon>
        <taxon>Pezizomycotina</taxon>
        <taxon>Eurotiomycetes</taxon>
        <taxon>Eurotiomycetidae</taxon>
        <taxon>Eurotiales</taxon>
        <taxon>Trichocomaceae</taxon>
        <taxon>Rasamsonia</taxon>
    </lineage>
</organism>
<name>A0A0F4YDB1_RASE3</name>
<gene>
    <name evidence="2" type="ORF">T310_10238</name>
</gene>
<sequence length="158" mass="17685">PPRCLIRKGEQQSCLGSEAQATQDRVLQELDLRCSVLPPRQDTRTLAIHFIAGIVLQQDKAAMISIDSGLRSKCCNLINSRPRAGQRSRRRRATQPLRAERRSASHLGPMRSIGGLFCCQFHGLPPTTSKQLETLSRYRSVCAAKSHSSTHLWLNIKK</sequence>
<keyword evidence="3" id="KW-1185">Reference proteome</keyword>
<dbReference type="EMBL" id="LASV01000818">
    <property type="protein sequence ID" value="KKA16187.1"/>
    <property type="molecule type" value="Genomic_DNA"/>
</dbReference>
<evidence type="ECO:0000313" key="3">
    <source>
        <dbReference type="Proteomes" id="UP000053958"/>
    </source>
</evidence>
<feature type="region of interest" description="Disordered" evidence="1">
    <location>
        <begin position="81"/>
        <end position="105"/>
    </location>
</feature>
<dbReference type="Proteomes" id="UP000053958">
    <property type="component" value="Unassembled WGS sequence"/>
</dbReference>
<feature type="compositionally biased region" description="Basic residues" evidence="1">
    <location>
        <begin position="84"/>
        <end position="93"/>
    </location>
</feature>
<protein>
    <submittedName>
        <fullName evidence="2">Uncharacterized protein</fullName>
    </submittedName>
</protein>
<dbReference type="RefSeq" id="XP_013322799.1">
    <property type="nucleotide sequence ID" value="XM_013467345.1"/>
</dbReference>
<evidence type="ECO:0000313" key="2">
    <source>
        <dbReference type="EMBL" id="KKA16187.1"/>
    </source>
</evidence>
<dbReference type="GeneID" id="25313305"/>
<proteinExistence type="predicted"/>
<reference evidence="2 3" key="1">
    <citation type="submission" date="2015-04" db="EMBL/GenBank/DDBJ databases">
        <authorList>
            <person name="Heijne W.H."/>
            <person name="Fedorova N.D."/>
            <person name="Nierman W.C."/>
            <person name="Vollebregt A.W."/>
            <person name="Zhao Z."/>
            <person name="Wu L."/>
            <person name="Kumar M."/>
            <person name="Stam H."/>
            <person name="van den Berg M.A."/>
            <person name="Pel H.J."/>
        </authorList>
    </citation>
    <scope>NUCLEOTIDE SEQUENCE [LARGE SCALE GENOMIC DNA]</scope>
    <source>
        <strain evidence="2 3">CBS 393.64</strain>
    </source>
</reference>
<accession>A0A0F4YDB1</accession>
<feature type="non-terminal residue" evidence="2">
    <location>
        <position position="1"/>
    </location>
</feature>